<dbReference type="GO" id="GO:0005576">
    <property type="term" value="C:extracellular region"/>
    <property type="evidence" value="ECO:0007669"/>
    <property type="project" value="InterPro"/>
</dbReference>
<dbReference type="AlphaFoldDB" id="A0A8B6BHJ0"/>
<keyword evidence="2" id="KW-0732">Signal</keyword>
<evidence type="ECO:0000313" key="4">
    <source>
        <dbReference type="Proteomes" id="UP000596742"/>
    </source>
</evidence>
<evidence type="ECO:0000256" key="2">
    <source>
        <dbReference type="SAM" id="SignalP"/>
    </source>
</evidence>
<evidence type="ECO:0000256" key="1">
    <source>
        <dbReference type="ARBA" id="ARBA00023157"/>
    </source>
</evidence>
<dbReference type="InterPro" id="IPR017857">
    <property type="entry name" value="Coagulation_fac-like_Gla_dom"/>
</dbReference>
<dbReference type="GO" id="GO:0005509">
    <property type="term" value="F:calcium ion binding"/>
    <property type="evidence" value="ECO:0007669"/>
    <property type="project" value="InterPro"/>
</dbReference>
<keyword evidence="1" id="KW-1015">Disulfide bond</keyword>
<evidence type="ECO:0000313" key="3">
    <source>
        <dbReference type="EMBL" id="VDH90881.1"/>
    </source>
</evidence>
<proteinExistence type="predicted"/>
<gene>
    <name evidence="3" type="ORF">MGAL_10B034203</name>
</gene>
<accession>A0A8B6BHJ0</accession>
<feature type="signal peptide" evidence="2">
    <location>
        <begin position="1"/>
        <end position="18"/>
    </location>
</feature>
<evidence type="ECO:0008006" key="5">
    <source>
        <dbReference type="Google" id="ProtNLM"/>
    </source>
</evidence>
<keyword evidence="4" id="KW-1185">Reference proteome</keyword>
<dbReference type="InterPro" id="IPR035972">
    <property type="entry name" value="GLA-like_dom_SF"/>
</dbReference>
<reference evidence="3" key="1">
    <citation type="submission" date="2018-11" db="EMBL/GenBank/DDBJ databases">
        <authorList>
            <person name="Alioto T."/>
            <person name="Alioto T."/>
        </authorList>
    </citation>
    <scope>NUCLEOTIDE SEQUENCE</scope>
</reference>
<sequence length="100" mass="11389">MITVGLLIRVSSICFVLGKSEQHDNQLPKIVNEKHPTKATPGVFMGKEKALDFLQAPHRQKRWDSNLGEECHSEKCTYEEILEYFEENDSSAVSIGTVFY</sequence>
<feature type="chain" id="PRO_5032764567" description="Gla domain-containing protein" evidence="2">
    <location>
        <begin position="19"/>
        <end position="100"/>
    </location>
</feature>
<dbReference type="EMBL" id="UYJE01000178">
    <property type="protein sequence ID" value="VDH90881.1"/>
    <property type="molecule type" value="Genomic_DNA"/>
</dbReference>
<name>A0A8B6BHJ0_MYTGA</name>
<dbReference type="Gene3D" id="4.10.740.10">
    <property type="entry name" value="Coagulation Factor IX"/>
    <property type="match status" value="1"/>
</dbReference>
<protein>
    <recommendedName>
        <fullName evidence="5">Gla domain-containing protein</fullName>
    </recommendedName>
</protein>
<organism evidence="3 4">
    <name type="scientific">Mytilus galloprovincialis</name>
    <name type="common">Mediterranean mussel</name>
    <dbReference type="NCBI Taxonomy" id="29158"/>
    <lineage>
        <taxon>Eukaryota</taxon>
        <taxon>Metazoa</taxon>
        <taxon>Spiralia</taxon>
        <taxon>Lophotrochozoa</taxon>
        <taxon>Mollusca</taxon>
        <taxon>Bivalvia</taxon>
        <taxon>Autobranchia</taxon>
        <taxon>Pteriomorphia</taxon>
        <taxon>Mytilida</taxon>
        <taxon>Mytiloidea</taxon>
        <taxon>Mytilidae</taxon>
        <taxon>Mytilinae</taxon>
        <taxon>Mytilus</taxon>
    </lineage>
</organism>
<dbReference type="SUPFAM" id="SSF57630">
    <property type="entry name" value="GLA-domain"/>
    <property type="match status" value="1"/>
</dbReference>
<dbReference type="Proteomes" id="UP000596742">
    <property type="component" value="Unassembled WGS sequence"/>
</dbReference>
<comment type="caution">
    <text evidence="3">The sequence shown here is derived from an EMBL/GenBank/DDBJ whole genome shotgun (WGS) entry which is preliminary data.</text>
</comment>